<keyword evidence="1" id="KW-0285">Flavoprotein</keyword>
<dbReference type="EC" id="1.-.-.-" evidence="5"/>
<reference evidence="6" key="1">
    <citation type="journal article" date="2019" name="Int. J. Syst. Evol. Microbiol.">
        <title>The Global Catalogue of Microorganisms (GCM) 10K type strain sequencing project: providing services to taxonomists for standard genome sequencing and annotation.</title>
        <authorList>
            <consortium name="The Broad Institute Genomics Platform"/>
            <consortium name="The Broad Institute Genome Sequencing Center for Infectious Disease"/>
            <person name="Wu L."/>
            <person name="Ma J."/>
        </authorList>
    </citation>
    <scope>NUCLEOTIDE SEQUENCE [LARGE SCALE GENOMIC DNA]</scope>
    <source>
        <strain evidence="6">CGMCC 1.3240</strain>
    </source>
</reference>
<evidence type="ECO:0000259" key="4">
    <source>
        <dbReference type="Pfam" id="PF03358"/>
    </source>
</evidence>
<comment type="caution">
    <text evidence="5">The sequence shown here is derived from an EMBL/GenBank/DDBJ whole genome shotgun (WGS) entry which is preliminary data.</text>
</comment>
<protein>
    <submittedName>
        <fullName evidence="5">NADPH-dependent FMN reductase</fullName>
        <ecNumber evidence="5">1.-.-.-</ecNumber>
    </submittedName>
</protein>
<dbReference type="InterPro" id="IPR005025">
    <property type="entry name" value="FMN_Rdtase-like_dom"/>
</dbReference>
<proteinExistence type="predicted"/>
<dbReference type="Gene3D" id="3.40.50.360">
    <property type="match status" value="1"/>
</dbReference>
<dbReference type="RefSeq" id="WP_379189519.1">
    <property type="nucleotide sequence ID" value="NZ_JBHSOW010000064.1"/>
</dbReference>
<dbReference type="Pfam" id="PF03358">
    <property type="entry name" value="FMN_red"/>
    <property type="match status" value="1"/>
</dbReference>
<dbReference type="InterPro" id="IPR051814">
    <property type="entry name" value="NAD(P)H-dep_FMN_reductase"/>
</dbReference>
<evidence type="ECO:0000256" key="2">
    <source>
        <dbReference type="ARBA" id="ARBA00022643"/>
    </source>
</evidence>
<keyword evidence="3 5" id="KW-0560">Oxidoreductase</keyword>
<evidence type="ECO:0000256" key="3">
    <source>
        <dbReference type="ARBA" id="ARBA00023002"/>
    </source>
</evidence>
<evidence type="ECO:0000256" key="1">
    <source>
        <dbReference type="ARBA" id="ARBA00022630"/>
    </source>
</evidence>
<dbReference type="Proteomes" id="UP001596047">
    <property type="component" value="Unassembled WGS sequence"/>
</dbReference>
<organism evidence="5 6">
    <name type="scientific">Paenibacillus solisilvae</name>
    <dbReference type="NCBI Taxonomy" id="2486751"/>
    <lineage>
        <taxon>Bacteria</taxon>
        <taxon>Bacillati</taxon>
        <taxon>Bacillota</taxon>
        <taxon>Bacilli</taxon>
        <taxon>Bacillales</taxon>
        <taxon>Paenibacillaceae</taxon>
        <taxon>Paenibacillus</taxon>
    </lineage>
</organism>
<evidence type="ECO:0000313" key="6">
    <source>
        <dbReference type="Proteomes" id="UP001596047"/>
    </source>
</evidence>
<dbReference type="GO" id="GO:0016491">
    <property type="term" value="F:oxidoreductase activity"/>
    <property type="evidence" value="ECO:0007669"/>
    <property type="project" value="UniProtKB-KW"/>
</dbReference>
<dbReference type="SUPFAM" id="SSF52218">
    <property type="entry name" value="Flavoproteins"/>
    <property type="match status" value="1"/>
</dbReference>
<keyword evidence="2" id="KW-0288">FMN</keyword>
<sequence>MKLVGLSGALTGSKTAKVVHDVLIHVNDIQPNIQTELIDMKDYDIDYVRGTPLQYYNKDTVEVVNKLLFADFIVIGTPLYQASLTGTLKNLLDHLPTNALKDKVTGIVTLGGSDKHFLVGEYQLKPILTFLKAVVPVGNVFVHNDLFDEDNDISDEDYYRRIKKLAAEMVFLQNSIANRS</sequence>
<feature type="domain" description="NADPH-dependent FMN reductase-like" evidence="4">
    <location>
        <begin position="1"/>
        <end position="143"/>
    </location>
</feature>
<evidence type="ECO:0000313" key="5">
    <source>
        <dbReference type="EMBL" id="MFC5650929.1"/>
    </source>
</evidence>
<dbReference type="PANTHER" id="PTHR43408">
    <property type="entry name" value="FMN REDUCTASE (NADPH)"/>
    <property type="match status" value="1"/>
</dbReference>
<dbReference type="PANTHER" id="PTHR43408:SF2">
    <property type="entry name" value="FMN REDUCTASE (NADPH)"/>
    <property type="match status" value="1"/>
</dbReference>
<dbReference type="InterPro" id="IPR029039">
    <property type="entry name" value="Flavoprotein-like_sf"/>
</dbReference>
<name>A0ABW0W1T9_9BACL</name>
<dbReference type="EMBL" id="JBHSOW010000064">
    <property type="protein sequence ID" value="MFC5650929.1"/>
    <property type="molecule type" value="Genomic_DNA"/>
</dbReference>
<keyword evidence="6" id="KW-1185">Reference proteome</keyword>
<accession>A0ABW0W1T9</accession>
<gene>
    <name evidence="5" type="ORF">ACFPYJ_17780</name>
</gene>